<keyword evidence="4" id="KW-0143">Chaperone</keyword>
<dbReference type="GO" id="GO:0044780">
    <property type="term" value="P:bacterial-type flagellum assembly"/>
    <property type="evidence" value="ECO:0007669"/>
    <property type="project" value="UniProtKB-UniRule"/>
</dbReference>
<evidence type="ECO:0000256" key="2">
    <source>
        <dbReference type="ARBA" id="ARBA00022795"/>
    </source>
</evidence>
<accession>A0AAW9A642</accession>
<dbReference type="InterPro" id="IPR024046">
    <property type="entry name" value="Flagellar_assmbl_FliW_dom_sf"/>
</dbReference>
<sequence>MQIQTKFHGEIDIQTDQLWKFPKGIPGFETEKQFALLPIEGNPNFQVLQSTTTEAVAFIVSNPYSLIEDYSFDIDEPTIELLNIEKPEDVFVLAILTLKQPFETSTINLQAPLIFQMNNKTAKQMIINDNRFKTRHIIGQVKEEV</sequence>
<evidence type="ECO:0000256" key="1">
    <source>
        <dbReference type="ARBA" id="ARBA00022490"/>
    </source>
</evidence>
<keyword evidence="6" id="KW-1185">Reference proteome</keyword>
<dbReference type="SUPFAM" id="SSF141457">
    <property type="entry name" value="BH3618-like"/>
    <property type="match status" value="1"/>
</dbReference>
<keyword evidence="5" id="KW-0969">Cilium</keyword>
<evidence type="ECO:0000256" key="4">
    <source>
        <dbReference type="HAMAP-Rule" id="MF_01185"/>
    </source>
</evidence>
<reference evidence="5 6" key="1">
    <citation type="submission" date="2023-06" db="EMBL/GenBank/DDBJ databases">
        <title>Sporosarcina sp. nov., isolated from Korean traditional fermented seafood 'Jeotgal'.</title>
        <authorList>
            <person name="Yang A.I."/>
            <person name="Shin N.-R."/>
        </authorList>
    </citation>
    <scope>NUCLEOTIDE SEQUENCE [LARGE SCALE GENOMIC DNA]</scope>
    <source>
        <strain evidence="5 6">KCTC43456</strain>
    </source>
</reference>
<dbReference type="GO" id="GO:0005737">
    <property type="term" value="C:cytoplasm"/>
    <property type="evidence" value="ECO:0007669"/>
    <property type="project" value="UniProtKB-SubCell"/>
</dbReference>
<comment type="caution">
    <text evidence="5">The sequence shown here is derived from an EMBL/GenBank/DDBJ whole genome shotgun (WGS) entry which is preliminary data.</text>
</comment>
<dbReference type="GO" id="GO:0006417">
    <property type="term" value="P:regulation of translation"/>
    <property type="evidence" value="ECO:0007669"/>
    <property type="project" value="UniProtKB-KW"/>
</dbReference>
<gene>
    <name evidence="4 5" type="primary">fliW</name>
    <name evidence="5" type="ORF">QTL97_08345</name>
</gene>
<comment type="similarity">
    <text evidence="4">Belongs to the FliW family.</text>
</comment>
<dbReference type="Pfam" id="PF02623">
    <property type="entry name" value="FliW"/>
    <property type="match status" value="1"/>
</dbReference>
<dbReference type="PANTHER" id="PTHR39190:SF1">
    <property type="entry name" value="FLAGELLAR ASSEMBLY FACTOR FLIW"/>
    <property type="match status" value="1"/>
</dbReference>
<keyword evidence="1 4" id="KW-0963">Cytoplasm</keyword>
<comment type="subcellular location">
    <subcellularLocation>
        <location evidence="4">Cytoplasm</location>
    </subcellularLocation>
</comment>
<name>A0AAW9A642_9BACL</name>
<keyword evidence="3 4" id="KW-0810">Translation regulation</keyword>
<keyword evidence="5" id="KW-0282">Flagellum</keyword>
<dbReference type="EMBL" id="JAUBDJ010000004">
    <property type="protein sequence ID" value="MDW0116941.1"/>
    <property type="molecule type" value="Genomic_DNA"/>
</dbReference>
<dbReference type="Proteomes" id="UP001271648">
    <property type="component" value="Unassembled WGS sequence"/>
</dbReference>
<evidence type="ECO:0000313" key="5">
    <source>
        <dbReference type="EMBL" id="MDW0116941.1"/>
    </source>
</evidence>
<protein>
    <recommendedName>
        <fullName evidence="4">Flagellar assembly factor FliW</fullName>
    </recommendedName>
</protein>
<comment type="function">
    <text evidence="4">Acts as an anti-CsrA protein, binds CsrA and prevents it from repressing translation of its target genes, one of which is flagellin. Binds to flagellin and participates in the assembly of the flagellum.</text>
</comment>
<evidence type="ECO:0000256" key="3">
    <source>
        <dbReference type="ARBA" id="ARBA00022845"/>
    </source>
</evidence>
<keyword evidence="2 4" id="KW-1005">Bacterial flagellum biogenesis</keyword>
<dbReference type="HAMAP" id="MF_01185">
    <property type="entry name" value="FliW"/>
    <property type="match status" value="1"/>
</dbReference>
<evidence type="ECO:0000313" key="6">
    <source>
        <dbReference type="Proteomes" id="UP001271648"/>
    </source>
</evidence>
<organism evidence="5 6">
    <name type="scientific">Sporosarcina thermotolerans</name>
    <dbReference type="NCBI Taxonomy" id="633404"/>
    <lineage>
        <taxon>Bacteria</taxon>
        <taxon>Bacillati</taxon>
        <taxon>Bacillota</taxon>
        <taxon>Bacilli</taxon>
        <taxon>Bacillales</taxon>
        <taxon>Caryophanaceae</taxon>
        <taxon>Sporosarcina</taxon>
    </lineage>
</organism>
<keyword evidence="5" id="KW-0966">Cell projection</keyword>
<comment type="subunit">
    <text evidence="4">Interacts with translational regulator CsrA and flagellin(s).</text>
</comment>
<dbReference type="InterPro" id="IPR003775">
    <property type="entry name" value="Flagellar_assembly_factor_FliW"/>
</dbReference>
<dbReference type="Gene3D" id="2.30.290.10">
    <property type="entry name" value="BH3618-like"/>
    <property type="match status" value="1"/>
</dbReference>
<proteinExistence type="inferred from homology"/>
<dbReference type="NCBIfam" id="NF009793">
    <property type="entry name" value="PRK13285.1-1"/>
    <property type="match status" value="1"/>
</dbReference>
<dbReference type="AlphaFoldDB" id="A0AAW9A642"/>
<dbReference type="RefSeq" id="WP_283732662.1">
    <property type="nucleotide sequence ID" value="NZ_CP125968.1"/>
</dbReference>
<dbReference type="PANTHER" id="PTHR39190">
    <property type="entry name" value="FLAGELLAR ASSEMBLY FACTOR FLIW"/>
    <property type="match status" value="1"/>
</dbReference>